<protein>
    <submittedName>
        <fullName evidence="2">Uncharacterized protein</fullName>
    </submittedName>
</protein>
<organism evidence="2 3">
    <name type="scientific">Oidiodendron maius (strain Zn)</name>
    <dbReference type="NCBI Taxonomy" id="913774"/>
    <lineage>
        <taxon>Eukaryota</taxon>
        <taxon>Fungi</taxon>
        <taxon>Dikarya</taxon>
        <taxon>Ascomycota</taxon>
        <taxon>Pezizomycotina</taxon>
        <taxon>Leotiomycetes</taxon>
        <taxon>Leotiomycetes incertae sedis</taxon>
        <taxon>Myxotrichaceae</taxon>
        <taxon>Oidiodendron</taxon>
    </lineage>
</organism>
<feature type="region of interest" description="Disordered" evidence="1">
    <location>
        <begin position="1"/>
        <end position="28"/>
    </location>
</feature>
<name>A0A0C3CXH6_OIDMZ</name>
<dbReference type="AlphaFoldDB" id="A0A0C3CXH6"/>
<dbReference type="HOGENOM" id="CLU_1525632_0_0_1"/>
<evidence type="ECO:0000313" key="3">
    <source>
        <dbReference type="Proteomes" id="UP000054321"/>
    </source>
</evidence>
<proteinExistence type="predicted"/>
<accession>A0A0C3CXH6</accession>
<dbReference type="InParanoid" id="A0A0C3CXH6"/>
<dbReference type="EMBL" id="KN832873">
    <property type="protein sequence ID" value="KIN03704.1"/>
    <property type="molecule type" value="Genomic_DNA"/>
</dbReference>
<feature type="region of interest" description="Disordered" evidence="1">
    <location>
        <begin position="152"/>
        <end position="176"/>
    </location>
</feature>
<keyword evidence="3" id="KW-1185">Reference proteome</keyword>
<evidence type="ECO:0000313" key="2">
    <source>
        <dbReference type="EMBL" id="KIN03704.1"/>
    </source>
</evidence>
<gene>
    <name evidence="2" type="ORF">OIDMADRAFT_51651</name>
</gene>
<reference evidence="2 3" key="1">
    <citation type="submission" date="2014-04" db="EMBL/GenBank/DDBJ databases">
        <authorList>
            <consortium name="DOE Joint Genome Institute"/>
            <person name="Kuo A."/>
            <person name="Martino E."/>
            <person name="Perotto S."/>
            <person name="Kohler A."/>
            <person name="Nagy L.G."/>
            <person name="Floudas D."/>
            <person name="Copeland A."/>
            <person name="Barry K.W."/>
            <person name="Cichocki N."/>
            <person name="Veneault-Fourrey C."/>
            <person name="LaButti K."/>
            <person name="Lindquist E.A."/>
            <person name="Lipzen A."/>
            <person name="Lundell T."/>
            <person name="Morin E."/>
            <person name="Murat C."/>
            <person name="Sun H."/>
            <person name="Tunlid A."/>
            <person name="Henrissat B."/>
            <person name="Grigoriev I.V."/>
            <person name="Hibbett D.S."/>
            <person name="Martin F."/>
            <person name="Nordberg H.P."/>
            <person name="Cantor M.N."/>
            <person name="Hua S.X."/>
        </authorList>
    </citation>
    <scope>NUCLEOTIDE SEQUENCE [LARGE SCALE GENOMIC DNA]</scope>
    <source>
        <strain evidence="2 3">Zn</strain>
    </source>
</reference>
<reference evidence="3" key="2">
    <citation type="submission" date="2015-01" db="EMBL/GenBank/DDBJ databases">
        <title>Evolutionary Origins and Diversification of the Mycorrhizal Mutualists.</title>
        <authorList>
            <consortium name="DOE Joint Genome Institute"/>
            <consortium name="Mycorrhizal Genomics Consortium"/>
            <person name="Kohler A."/>
            <person name="Kuo A."/>
            <person name="Nagy L.G."/>
            <person name="Floudas D."/>
            <person name="Copeland A."/>
            <person name="Barry K.W."/>
            <person name="Cichocki N."/>
            <person name="Veneault-Fourrey C."/>
            <person name="LaButti K."/>
            <person name="Lindquist E.A."/>
            <person name="Lipzen A."/>
            <person name="Lundell T."/>
            <person name="Morin E."/>
            <person name="Murat C."/>
            <person name="Riley R."/>
            <person name="Ohm R."/>
            <person name="Sun H."/>
            <person name="Tunlid A."/>
            <person name="Henrissat B."/>
            <person name="Grigoriev I.V."/>
            <person name="Hibbett D.S."/>
            <person name="Martin F."/>
        </authorList>
    </citation>
    <scope>NUCLEOTIDE SEQUENCE [LARGE SCALE GENOMIC DNA]</scope>
    <source>
        <strain evidence="3">Zn</strain>
    </source>
</reference>
<evidence type="ECO:0000256" key="1">
    <source>
        <dbReference type="SAM" id="MobiDB-lite"/>
    </source>
</evidence>
<feature type="compositionally biased region" description="Polar residues" evidence="1">
    <location>
        <begin position="15"/>
        <end position="28"/>
    </location>
</feature>
<sequence>MEGCNSAIGEAQRWDASTAQLDGPSGSPTESAQLHWIFIASPTCEASALTAALEAASAGQNLQSTRLPLTLLTHVSQRRGGNDLLAPTAYGKMGNEKVHAEADEPSHLRTQRAQEMTVFLGGVFIHFLLDLLMPDLYGDRPDPDHHRLKERAAEGRDNGKLPLCPPLQAGFPHHIP</sequence>
<dbReference type="Proteomes" id="UP000054321">
    <property type="component" value="Unassembled WGS sequence"/>
</dbReference>